<comment type="caution">
    <text evidence="2">The sequence shown here is derived from an EMBL/GenBank/DDBJ whole genome shotgun (WGS) entry which is preliminary data.</text>
</comment>
<evidence type="ECO:0000313" key="3">
    <source>
        <dbReference type="Proteomes" id="UP000265520"/>
    </source>
</evidence>
<organism evidence="2 3">
    <name type="scientific">Trifolium medium</name>
    <dbReference type="NCBI Taxonomy" id="97028"/>
    <lineage>
        <taxon>Eukaryota</taxon>
        <taxon>Viridiplantae</taxon>
        <taxon>Streptophyta</taxon>
        <taxon>Embryophyta</taxon>
        <taxon>Tracheophyta</taxon>
        <taxon>Spermatophyta</taxon>
        <taxon>Magnoliopsida</taxon>
        <taxon>eudicotyledons</taxon>
        <taxon>Gunneridae</taxon>
        <taxon>Pentapetalae</taxon>
        <taxon>rosids</taxon>
        <taxon>fabids</taxon>
        <taxon>Fabales</taxon>
        <taxon>Fabaceae</taxon>
        <taxon>Papilionoideae</taxon>
        <taxon>50 kb inversion clade</taxon>
        <taxon>NPAAA clade</taxon>
        <taxon>Hologalegina</taxon>
        <taxon>IRL clade</taxon>
        <taxon>Trifolieae</taxon>
        <taxon>Trifolium</taxon>
    </lineage>
</organism>
<name>A0A392RS93_9FABA</name>
<proteinExistence type="predicted"/>
<evidence type="ECO:0000313" key="2">
    <source>
        <dbReference type="EMBL" id="MCI39072.1"/>
    </source>
</evidence>
<dbReference type="AlphaFoldDB" id="A0A392RS93"/>
<accession>A0A392RS93</accession>
<sequence>MVVSRGRRINGGAESGGSRWATKHGSATCG</sequence>
<feature type="non-terminal residue" evidence="2">
    <location>
        <position position="30"/>
    </location>
</feature>
<dbReference type="Proteomes" id="UP000265520">
    <property type="component" value="Unassembled WGS sequence"/>
</dbReference>
<protein>
    <submittedName>
        <fullName evidence="2">Uncharacterized protein</fullName>
    </submittedName>
</protein>
<evidence type="ECO:0000256" key="1">
    <source>
        <dbReference type="SAM" id="MobiDB-lite"/>
    </source>
</evidence>
<reference evidence="2 3" key="1">
    <citation type="journal article" date="2018" name="Front. Plant Sci.">
        <title>Red Clover (Trifolium pratense) and Zigzag Clover (T. medium) - A Picture of Genomic Similarities and Differences.</title>
        <authorList>
            <person name="Dluhosova J."/>
            <person name="Istvanek J."/>
            <person name="Nedelnik J."/>
            <person name="Repkova J."/>
        </authorList>
    </citation>
    <scope>NUCLEOTIDE SEQUENCE [LARGE SCALE GENOMIC DNA]</scope>
    <source>
        <strain evidence="3">cv. 10/8</strain>
        <tissue evidence="2">Leaf</tissue>
    </source>
</reference>
<feature type="region of interest" description="Disordered" evidence="1">
    <location>
        <begin position="1"/>
        <end position="30"/>
    </location>
</feature>
<keyword evidence="3" id="KW-1185">Reference proteome</keyword>
<dbReference type="EMBL" id="LXQA010263288">
    <property type="protein sequence ID" value="MCI39072.1"/>
    <property type="molecule type" value="Genomic_DNA"/>
</dbReference>